<evidence type="ECO:0000313" key="1">
    <source>
        <dbReference type="EMBL" id="GAB0178027.1"/>
    </source>
</evidence>
<gene>
    <name evidence="1" type="ORF">GRJ2_000268000</name>
</gene>
<reference evidence="1 2" key="1">
    <citation type="submission" date="2024-06" db="EMBL/GenBank/DDBJ databases">
        <title>The draft genome of Grus japonensis, version 3.</title>
        <authorList>
            <person name="Nabeshima K."/>
            <person name="Suzuki S."/>
            <person name="Onuma M."/>
        </authorList>
    </citation>
    <scope>NUCLEOTIDE SEQUENCE [LARGE SCALE GENOMIC DNA]</scope>
    <source>
        <strain evidence="1 2">451A</strain>
    </source>
</reference>
<keyword evidence="2" id="KW-1185">Reference proteome</keyword>
<comment type="caution">
    <text evidence="1">The sequence shown here is derived from an EMBL/GenBank/DDBJ whole genome shotgun (WGS) entry which is preliminary data.</text>
</comment>
<dbReference type="PANTHER" id="PTHR33395:SF22">
    <property type="entry name" value="REVERSE TRANSCRIPTASE DOMAIN-CONTAINING PROTEIN"/>
    <property type="match status" value="1"/>
</dbReference>
<organism evidence="1 2">
    <name type="scientific">Grus japonensis</name>
    <name type="common">Japanese crane</name>
    <name type="synonym">Red-crowned crane</name>
    <dbReference type="NCBI Taxonomy" id="30415"/>
    <lineage>
        <taxon>Eukaryota</taxon>
        <taxon>Metazoa</taxon>
        <taxon>Chordata</taxon>
        <taxon>Craniata</taxon>
        <taxon>Vertebrata</taxon>
        <taxon>Euteleostomi</taxon>
        <taxon>Archelosauria</taxon>
        <taxon>Archosauria</taxon>
        <taxon>Dinosauria</taxon>
        <taxon>Saurischia</taxon>
        <taxon>Theropoda</taxon>
        <taxon>Coelurosauria</taxon>
        <taxon>Aves</taxon>
        <taxon>Neognathae</taxon>
        <taxon>Neoaves</taxon>
        <taxon>Gruiformes</taxon>
        <taxon>Gruidae</taxon>
        <taxon>Grus</taxon>
    </lineage>
</organism>
<proteinExistence type="predicted"/>
<dbReference type="EMBL" id="BAAFJT010000001">
    <property type="protein sequence ID" value="GAB0178027.1"/>
    <property type="molecule type" value="Genomic_DNA"/>
</dbReference>
<dbReference type="Proteomes" id="UP001623348">
    <property type="component" value="Unassembled WGS sequence"/>
</dbReference>
<accession>A0ABC9W1W0</accession>
<evidence type="ECO:0000313" key="2">
    <source>
        <dbReference type="Proteomes" id="UP001623348"/>
    </source>
</evidence>
<name>A0ABC9W1W0_GRUJA</name>
<protein>
    <recommendedName>
        <fullName evidence="3">Rna-directed dna polymerase from mobile element jockey-like</fullName>
    </recommendedName>
</protein>
<sequence>MPAGSKTETLLALRPASQLMVLCGVVDTLEGRDAIQRDLVRLESWARANRMKFNKAKCKVLHVGQRNPKHDYRLGKEWTESSPDKKDLGVLIDEKLNMSRQCALAAQKANRVLGCIKRGSITLEALILLGYFNHPDICWKSSTASCKQSRRLLECIKDNFLSQVIDSLTGGEMLRDPLLTNMDELIRDVKTGGSLGCSNHALVEFTILRNMGQLRSRIRTLNFRRTNFQLFKELVDGTPWETALRNKGAEQSYQLFKDVFLRMQKLSIPTYKKSEKRIRRPAWFSKDLLIKLKCKKEMHRLWNQECVFWEEYRDVAQMCRDGLRKAKAQLELNLTRNAKNKKDFYRYVGQKRKIKENVLSLTGELVTTNMEKAEVLNIL</sequence>
<dbReference type="PANTHER" id="PTHR33395">
    <property type="entry name" value="TRANSCRIPTASE, PUTATIVE-RELATED-RELATED"/>
    <property type="match status" value="1"/>
</dbReference>
<evidence type="ECO:0008006" key="3">
    <source>
        <dbReference type="Google" id="ProtNLM"/>
    </source>
</evidence>
<dbReference type="AlphaFoldDB" id="A0ABC9W1W0"/>